<sequence length="299" mass="31899">MSLLSSTSGTPERTLSLLQILAAHEGKMPRGEMVAWMNPRFVQGGVPAADSAVAADQTIGAATSLDFVSVVEGQYVLEAGLEVGGLDDLADLTHQRLLSFPPDHPDAVLLQAFAFMVARAEQAKGTAWLHGSTNKTIADAINAALPGRLDTSSEGRRFNETKIAPYWRWIVAIGLALDLPGDDPHLYVAPRLARELARSDLPVGEEIPIRRVLDVVAERMPYMDGGGLYVAAAEKLGLPAQARAISPILSTALRDLDEEGVITLGARSDAAGLLALAEDRFSRTKAVQFATLNRQAVDA</sequence>
<dbReference type="KEGG" id="caul:KCG34_25405"/>
<organism evidence="1 2">
    <name type="scientific">Phenylobacterium montanum</name>
    <dbReference type="NCBI Taxonomy" id="2823693"/>
    <lineage>
        <taxon>Bacteria</taxon>
        <taxon>Pseudomonadati</taxon>
        <taxon>Pseudomonadota</taxon>
        <taxon>Alphaproteobacteria</taxon>
        <taxon>Caulobacterales</taxon>
        <taxon>Caulobacteraceae</taxon>
        <taxon>Phenylobacterium</taxon>
    </lineage>
</organism>
<name>A0A975IXU0_9CAUL</name>
<dbReference type="Proteomes" id="UP000676409">
    <property type="component" value="Plasmid unnamed"/>
</dbReference>
<evidence type="ECO:0000313" key="1">
    <source>
        <dbReference type="EMBL" id="QUD90974.1"/>
    </source>
</evidence>
<proteinExistence type="predicted"/>
<reference evidence="1" key="1">
    <citation type="submission" date="2021-04" db="EMBL/GenBank/DDBJ databases">
        <title>The complete genome sequence of Caulobacter sp. S6.</title>
        <authorList>
            <person name="Tang Y."/>
            <person name="Ouyang W."/>
            <person name="Liu Q."/>
            <person name="Huang B."/>
            <person name="Guo Z."/>
            <person name="Lei P."/>
        </authorList>
    </citation>
    <scope>NUCLEOTIDE SEQUENCE</scope>
    <source>
        <strain evidence="1">S6</strain>
        <plasmid evidence="1">unnamed</plasmid>
    </source>
</reference>
<accession>A0A975IXU0</accession>
<evidence type="ECO:0000313" key="2">
    <source>
        <dbReference type="Proteomes" id="UP000676409"/>
    </source>
</evidence>
<keyword evidence="2" id="KW-1185">Reference proteome</keyword>
<dbReference type="AlphaFoldDB" id="A0A975IXU0"/>
<keyword evidence="1" id="KW-0614">Plasmid</keyword>
<geneLocation type="plasmid" evidence="1 2">
    <name>unnamed</name>
</geneLocation>
<gene>
    <name evidence="1" type="ORF">KCG34_25405</name>
</gene>
<dbReference type="EMBL" id="CP073079">
    <property type="protein sequence ID" value="QUD90974.1"/>
    <property type="molecule type" value="Genomic_DNA"/>
</dbReference>
<dbReference type="RefSeq" id="WP_211941020.1">
    <property type="nucleotide sequence ID" value="NZ_CP073079.1"/>
</dbReference>
<protein>
    <submittedName>
        <fullName evidence="1">Uncharacterized protein</fullName>
    </submittedName>
</protein>